<evidence type="ECO:0000313" key="2">
    <source>
        <dbReference type="Proteomes" id="UP000182737"/>
    </source>
</evidence>
<proteinExistence type="predicted"/>
<dbReference type="AlphaFoldDB" id="A0A1I3HUJ7"/>
<organism evidence="1 2">
    <name type="scientific">Treponema bryantii</name>
    <dbReference type="NCBI Taxonomy" id="163"/>
    <lineage>
        <taxon>Bacteria</taxon>
        <taxon>Pseudomonadati</taxon>
        <taxon>Spirochaetota</taxon>
        <taxon>Spirochaetia</taxon>
        <taxon>Spirochaetales</taxon>
        <taxon>Treponemataceae</taxon>
        <taxon>Treponema</taxon>
    </lineage>
</organism>
<accession>A0A1I3HUJ7</accession>
<sequence>MAKIDIILLESANGVKFGSDADAIHKVFGDDFKNYKDKKLTDSDNEFLLKVAKKMSEISGKPVSNYTKYLTEENEFDNDPCDYYPFCMIDYDDNNKFIAIEIYSGKKTNLIVNGIDCSDFNIETLKSLADDFVWDKEETSWTSLKKEICIYCPEDDKTVECVLFGCPGYYEE</sequence>
<protein>
    <submittedName>
        <fullName evidence="1">Uncharacterized protein</fullName>
    </submittedName>
</protein>
<dbReference type="Proteomes" id="UP000182737">
    <property type="component" value="Unassembled WGS sequence"/>
</dbReference>
<keyword evidence="2" id="KW-1185">Reference proteome</keyword>
<name>A0A1I3HUJ7_9SPIR</name>
<evidence type="ECO:0000313" key="1">
    <source>
        <dbReference type="EMBL" id="SFI39293.1"/>
    </source>
</evidence>
<reference evidence="2" key="1">
    <citation type="submission" date="2016-10" db="EMBL/GenBank/DDBJ databases">
        <authorList>
            <person name="Varghese N."/>
            <person name="Submissions S."/>
        </authorList>
    </citation>
    <scope>NUCLEOTIDE SEQUENCE [LARGE SCALE GENOMIC DNA]</scope>
    <source>
        <strain evidence="2">XBD1002</strain>
    </source>
</reference>
<dbReference type="EMBL" id="FORI01000001">
    <property type="protein sequence ID" value="SFI39293.1"/>
    <property type="molecule type" value="Genomic_DNA"/>
</dbReference>
<dbReference type="RefSeq" id="WP_074929648.1">
    <property type="nucleotide sequence ID" value="NZ_FORI01000001.1"/>
</dbReference>
<gene>
    <name evidence="1" type="ORF">SAMN04487775_10183</name>
</gene>